<dbReference type="Gene3D" id="3.90.1750.10">
    <property type="entry name" value="Hect, E3 ligase catalytic domains"/>
    <property type="match status" value="1"/>
</dbReference>
<sequence>MNITLPDIIANLSHPIDHGRVSRFNISRANVWDGAVRGFKRTTYSETCDMLVKFTDDAGVLEEGIDTGRPRREFLTLLMKHLKDRPIFDGPEGHRFLVYNANAVREDEYYLAGKMIAVSIVHGGPGPHFLSEDVVHYLAGQPSFKATVNSITDEEIVKALQEIENAASVDALRECTMRHSTMLQTAGCLRHVATVEAKKEIVSDYLHWYIIDRNSSVIDRFKDGLSALQFFTALQLHPALLSPVLTHSEKGLTALQLERLFKPDLSPPGSNRRCKESETLGYWADYLLDCEGL</sequence>
<protein>
    <submittedName>
        <fullName evidence="4">G2/M phase-specific E3 ubiquitin-protein ligase</fullName>
    </submittedName>
</protein>
<dbReference type="AlphaFoldDB" id="A0A0F8ACH3"/>
<evidence type="ECO:0000313" key="4">
    <source>
        <dbReference type="EMBL" id="KKF11283.1"/>
    </source>
</evidence>
<reference evidence="4" key="1">
    <citation type="journal article" date="2015" name="PLoS Genet.">
        <title>Genome Sequencing of the Perciform Fish Larimichthys crocea Provides Insights into Molecular and Genetic Mechanisms of Stress Adaptation.</title>
        <authorList>
            <person name="Ao J."/>
            <person name="Mu Y."/>
            <person name="Xiang L.X."/>
            <person name="Fan D."/>
            <person name="Feng M."/>
            <person name="Zhang S."/>
            <person name="Shi Q."/>
            <person name="Zhu L.Y."/>
            <person name="Li T."/>
            <person name="Ding Y."/>
            <person name="Nie L."/>
            <person name="Li Q."/>
            <person name="Dong W.R."/>
            <person name="Jiang L."/>
            <person name="Sun B."/>
            <person name="Zhang X."/>
            <person name="Li M."/>
            <person name="Zhang H.Q."/>
            <person name="Xie S."/>
            <person name="Zhu Y."/>
            <person name="Jiang X."/>
            <person name="Wang X."/>
            <person name="Mu P."/>
            <person name="Chen W."/>
            <person name="Yue Z."/>
            <person name="Wang Z."/>
            <person name="Wang J."/>
            <person name="Shao J.Z."/>
            <person name="Chen X."/>
        </authorList>
    </citation>
    <scope>NUCLEOTIDE SEQUENCE [LARGE SCALE GENOMIC DNA]</scope>
    <source>
        <strain evidence="4">SSNF</strain>
        <tissue evidence="4">Blood</tissue>
    </source>
</reference>
<keyword evidence="2" id="KW-0833">Ubl conjugation pathway</keyword>
<keyword evidence="1" id="KW-0808">Transferase</keyword>
<organism evidence="4">
    <name type="scientific">Larimichthys crocea</name>
    <name type="common">Large yellow croaker</name>
    <name type="synonym">Pseudosciaena crocea</name>
    <dbReference type="NCBI Taxonomy" id="215358"/>
    <lineage>
        <taxon>Eukaryota</taxon>
        <taxon>Metazoa</taxon>
        <taxon>Chordata</taxon>
        <taxon>Craniata</taxon>
        <taxon>Vertebrata</taxon>
        <taxon>Euteleostomi</taxon>
        <taxon>Actinopterygii</taxon>
        <taxon>Neopterygii</taxon>
        <taxon>Teleostei</taxon>
        <taxon>Neoteleostei</taxon>
        <taxon>Acanthomorphata</taxon>
        <taxon>Eupercaria</taxon>
        <taxon>Sciaenidae</taxon>
        <taxon>Larimichthys</taxon>
    </lineage>
</organism>
<accession>A0A0F8ACH3</accession>
<evidence type="ECO:0000256" key="2">
    <source>
        <dbReference type="ARBA" id="ARBA00022786"/>
    </source>
</evidence>
<dbReference type="InterPro" id="IPR035983">
    <property type="entry name" value="Hect_E3_ubiquitin_ligase"/>
</dbReference>
<gene>
    <name evidence="4" type="ORF">EH28_00419</name>
</gene>
<dbReference type="SUPFAM" id="SSF56204">
    <property type="entry name" value="Hect, E3 ligase catalytic domain"/>
    <property type="match status" value="1"/>
</dbReference>
<proteinExistence type="predicted"/>
<dbReference type="InterPro" id="IPR000569">
    <property type="entry name" value="HECT_dom"/>
</dbReference>
<feature type="domain" description="HECT" evidence="3">
    <location>
        <begin position="92"/>
        <end position="235"/>
    </location>
</feature>
<evidence type="ECO:0000256" key="1">
    <source>
        <dbReference type="ARBA" id="ARBA00022679"/>
    </source>
</evidence>
<dbReference type="Pfam" id="PF00632">
    <property type="entry name" value="HECT"/>
    <property type="match status" value="1"/>
</dbReference>
<dbReference type="GO" id="GO:0004842">
    <property type="term" value="F:ubiquitin-protein transferase activity"/>
    <property type="evidence" value="ECO:0007669"/>
    <property type="project" value="InterPro"/>
</dbReference>
<dbReference type="EMBL" id="KQ042719">
    <property type="protein sequence ID" value="KKF11283.1"/>
    <property type="molecule type" value="Genomic_DNA"/>
</dbReference>
<evidence type="ECO:0000259" key="3">
    <source>
        <dbReference type="Pfam" id="PF00632"/>
    </source>
</evidence>
<name>A0A0F8ACH3_LARCR</name>